<sequence>MAEIPNKGLHFTWSNRRGEEDCTWERLDRAFANVAWFQRSDNAILTNLPITTSDHRPLLLQFNIKDTFRKRPYRFEMMWSYDARCEEKLKITRNELKHWNKTVFGNIHQKKRKLEEELEEIQINIDQQGNIEKERKKRKDWEEILDQEQAMWMQKSRANWIVQGD</sequence>
<keyword evidence="3" id="KW-1185">Reference proteome</keyword>
<proteinExistence type="predicted"/>
<feature type="coiled-coil region" evidence="1">
    <location>
        <begin position="104"/>
        <end position="151"/>
    </location>
</feature>
<keyword evidence="2" id="KW-0540">Nuclease</keyword>
<dbReference type="Gene3D" id="3.60.10.10">
    <property type="entry name" value="Endonuclease/exonuclease/phosphatase"/>
    <property type="match status" value="1"/>
</dbReference>
<organism evidence="2 3">
    <name type="scientific">Corchorus olitorius</name>
    <dbReference type="NCBI Taxonomy" id="93759"/>
    <lineage>
        <taxon>Eukaryota</taxon>
        <taxon>Viridiplantae</taxon>
        <taxon>Streptophyta</taxon>
        <taxon>Embryophyta</taxon>
        <taxon>Tracheophyta</taxon>
        <taxon>Spermatophyta</taxon>
        <taxon>Magnoliopsida</taxon>
        <taxon>eudicotyledons</taxon>
        <taxon>Gunneridae</taxon>
        <taxon>Pentapetalae</taxon>
        <taxon>rosids</taxon>
        <taxon>malvids</taxon>
        <taxon>Malvales</taxon>
        <taxon>Malvaceae</taxon>
        <taxon>Grewioideae</taxon>
        <taxon>Apeibeae</taxon>
        <taxon>Corchorus</taxon>
    </lineage>
</organism>
<keyword evidence="2" id="KW-0378">Hydrolase</keyword>
<protein>
    <submittedName>
        <fullName evidence="2">Endonuclease/exonuclease/phosphatase</fullName>
    </submittedName>
</protein>
<comment type="caution">
    <text evidence="2">The sequence shown here is derived from an EMBL/GenBank/DDBJ whole genome shotgun (WGS) entry which is preliminary data.</text>
</comment>
<dbReference type="STRING" id="93759.A0A1R3G9F7"/>
<keyword evidence="1" id="KW-0175">Coiled coil</keyword>
<dbReference type="Proteomes" id="UP000187203">
    <property type="component" value="Unassembled WGS sequence"/>
</dbReference>
<dbReference type="GO" id="GO:0004519">
    <property type="term" value="F:endonuclease activity"/>
    <property type="evidence" value="ECO:0007669"/>
    <property type="project" value="UniProtKB-KW"/>
</dbReference>
<reference evidence="3" key="1">
    <citation type="submission" date="2013-09" db="EMBL/GenBank/DDBJ databases">
        <title>Corchorus olitorius genome sequencing.</title>
        <authorList>
            <person name="Alam M."/>
            <person name="Haque M.S."/>
            <person name="Islam M.S."/>
            <person name="Emdad E.M."/>
            <person name="Islam M.M."/>
            <person name="Ahmed B."/>
            <person name="Halim A."/>
            <person name="Hossen Q.M.M."/>
            <person name="Hossain M.Z."/>
            <person name="Ahmed R."/>
            <person name="Khan M.M."/>
            <person name="Islam R."/>
            <person name="Rashid M.M."/>
            <person name="Khan S.A."/>
            <person name="Rahman M.S."/>
            <person name="Alam M."/>
            <person name="Yahiya A.S."/>
            <person name="Khan M.S."/>
            <person name="Azam M.S."/>
            <person name="Haque T."/>
            <person name="Lashkar M.Z.H."/>
            <person name="Akhand A.I."/>
            <person name="Morshed G."/>
            <person name="Roy S."/>
            <person name="Uddin K.S."/>
            <person name="Rabeya T."/>
            <person name="Hossain A.S."/>
            <person name="Chowdhury A."/>
            <person name="Snigdha A.R."/>
            <person name="Mortoza M.S."/>
            <person name="Matin S.A."/>
            <person name="Hoque S.M.E."/>
            <person name="Islam M.K."/>
            <person name="Roy D.K."/>
            <person name="Haider R."/>
            <person name="Moosa M.M."/>
            <person name="Elias S.M."/>
            <person name="Hasan A.M."/>
            <person name="Jahan S."/>
            <person name="Shafiuddin M."/>
            <person name="Mahmood N."/>
            <person name="Shommy N.S."/>
        </authorList>
    </citation>
    <scope>NUCLEOTIDE SEQUENCE [LARGE SCALE GENOMIC DNA]</scope>
    <source>
        <strain evidence="3">cv. O-4</strain>
    </source>
</reference>
<accession>A0A1R3G9F7</accession>
<name>A0A1R3G9F7_9ROSI</name>
<dbReference type="EMBL" id="AWUE01023169">
    <property type="protein sequence ID" value="OMO54729.1"/>
    <property type="molecule type" value="Genomic_DNA"/>
</dbReference>
<keyword evidence="2" id="KW-0255">Endonuclease</keyword>
<evidence type="ECO:0000313" key="3">
    <source>
        <dbReference type="Proteomes" id="UP000187203"/>
    </source>
</evidence>
<dbReference type="PANTHER" id="PTHR33710:SF71">
    <property type="entry name" value="ENDONUCLEASE_EXONUCLEASE_PHOSPHATASE DOMAIN-CONTAINING PROTEIN"/>
    <property type="match status" value="1"/>
</dbReference>
<dbReference type="SUPFAM" id="SSF56219">
    <property type="entry name" value="DNase I-like"/>
    <property type="match status" value="1"/>
</dbReference>
<evidence type="ECO:0000256" key="1">
    <source>
        <dbReference type="SAM" id="Coils"/>
    </source>
</evidence>
<dbReference type="OrthoDB" id="1881450at2759"/>
<dbReference type="AlphaFoldDB" id="A0A1R3G9F7"/>
<evidence type="ECO:0000313" key="2">
    <source>
        <dbReference type="EMBL" id="OMO54729.1"/>
    </source>
</evidence>
<dbReference type="PANTHER" id="PTHR33710">
    <property type="entry name" value="BNAC02G09200D PROTEIN"/>
    <property type="match status" value="1"/>
</dbReference>
<dbReference type="InterPro" id="IPR036691">
    <property type="entry name" value="Endo/exonu/phosph_ase_sf"/>
</dbReference>
<gene>
    <name evidence="2" type="ORF">COLO4_36356</name>
</gene>